<accession>L1JK10</accession>
<reference evidence="6" key="2">
    <citation type="submission" date="2012-11" db="EMBL/GenBank/DDBJ databases">
        <authorList>
            <person name="Kuo A."/>
            <person name="Curtis B.A."/>
            <person name="Tanifuji G."/>
            <person name="Burki F."/>
            <person name="Gruber A."/>
            <person name="Irimia M."/>
            <person name="Maruyama S."/>
            <person name="Arias M.C."/>
            <person name="Ball S.G."/>
            <person name="Gile G.H."/>
            <person name="Hirakawa Y."/>
            <person name="Hopkins J.F."/>
            <person name="Rensing S.A."/>
            <person name="Schmutz J."/>
            <person name="Symeonidi A."/>
            <person name="Elias M."/>
            <person name="Eveleigh R.J."/>
            <person name="Herman E.K."/>
            <person name="Klute M.J."/>
            <person name="Nakayama T."/>
            <person name="Obornik M."/>
            <person name="Reyes-Prieto A."/>
            <person name="Armbrust E.V."/>
            <person name="Aves S.J."/>
            <person name="Beiko R.G."/>
            <person name="Coutinho P."/>
            <person name="Dacks J.B."/>
            <person name="Durnford D.G."/>
            <person name="Fast N.M."/>
            <person name="Green B.R."/>
            <person name="Grisdale C."/>
            <person name="Hempe F."/>
            <person name="Henrissat B."/>
            <person name="Hoppner M.P."/>
            <person name="Ishida K.-I."/>
            <person name="Kim E."/>
            <person name="Koreny L."/>
            <person name="Kroth P.G."/>
            <person name="Liu Y."/>
            <person name="Malik S.-B."/>
            <person name="Maier U.G."/>
            <person name="McRose D."/>
            <person name="Mock T."/>
            <person name="Neilson J.A."/>
            <person name="Onodera N.T."/>
            <person name="Poole A.M."/>
            <person name="Pritham E.J."/>
            <person name="Richards T.A."/>
            <person name="Rocap G."/>
            <person name="Roy S.W."/>
            <person name="Sarai C."/>
            <person name="Schaack S."/>
            <person name="Shirato S."/>
            <person name="Slamovits C.H."/>
            <person name="Spencer D.F."/>
            <person name="Suzuki S."/>
            <person name="Worden A.Z."/>
            <person name="Zauner S."/>
            <person name="Barry K."/>
            <person name="Bell C."/>
            <person name="Bharti A.K."/>
            <person name="Crow J.A."/>
            <person name="Grimwood J."/>
            <person name="Kramer R."/>
            <person name="Lindquist E."/>
            <person name="Lucas S."/>
            <person name="Salamov A."/>
            <person name="McFadden G.I."/>
            <person name="Lane C.E."/>
            <person name="Keeling P.J."/>
            <person name="Gray M.W."/>
            <person name="Grigoriev I.V."/>
            <person name="Archibald J.M."/>
        </authorList>
    </citation>
    <scope>NUCLEOTIDE SEQUENCE</scope>
    <source>
        <strain evidence="6">CCMP2712</strain>
    </source>
</reference>
<feature type="domain" description="Enkurin" evidence="3">
    <location>
        <begin position="365"/>
        <end position="430"/>
    </location>
</feature>
<evidence type="ECO:0000256" key="2">
    <source>
        <dbReference type="SAM" id="MobiDB-lite"/>
    </source>
</evidence>
<evidence type="ECO:0000313" key="6">
    <source>
        <dbReference type="Proteomes" id="UP000011087"/>
    </source>
</evidence>
<evidence type="ECO:0000313" key="4">
    <source>
        <dbReference type="EMBL" id="EKX48848.1"/>
    </source>
</evidence>
<evidence type="ECO:0000259" key="3">
    <source>
        <dbReference type="Pfam" id="PF13864"/>
    </source>
</evidence>
<feature type="region of interest" description="Disordered" evidence="2">
    <location>
        <begin position="179"/>
        <end position="213"/>
    </location>
</feature>
<protein>
    <recommendedName>
        <fullName evidence="3">Enkurin domain-containing protein</fullName>
    </recommendedName>
</protein>
<feature type="region of interest" description="Disordered" evidence="2">
    <location>
        <begin position="1"/>
        <end position="27"/>
    </location>
</feature>
<proteinExistence type="predicted"/>
<dbReference type="EMBL" id="JH992984">
    <property type="protein sequence ID" value="EKX48848.1"/>
    <property type="molecule type" value="Genomic_DNA"/>
</dbReference>
<dbReference type="HOGENOM" id="CLU_607575_0_0_1"/>
<keyword evidence="6" id="KW-1185">Reference proteome</keyword>
<name>L1JK10_GUITC</name>
<dbReference type="EnsemblProtists" id="EKX48848">
    <property type="protein sequence ID" value="EKX48848"/>
    <property type="gene ID" value="GUITHDRAFT_136504"/>
</dbReference>
<dbReference type="InterPro" id="IPR027012">
    <property type="entry name" value="Enkurin_dom"/>
</dbReference>
<dbReference type="RefSeq" id="XP_005835828.1">
    <property type="nucleotide sequence ID" value="XM_005835771.1"/>
</dbReference>
<dbReference type="OrthoDB" id="2123594at2759"/>
<evidence type="ECO:0000256" key="1">
    <source>
        <dbReference type="SAM" id="Coils"/>
    </source>
</evidence>
<feature type="region of interest" description="Disordered" evidence="2">
    <location>
        <begin position="297"/>
        <end position="333"/>
    </location>
</feature>
<feature type="compositionally biased region" description="Basic and acidic residues" evidence="2">
    <location>
        <begin position="192"/>
        <end position="209"/>
    </location>
</feature>
<dbReference type="AlphaFoldDB" id="L1JK10"/>
<feature type="compositionally biased region" description="Basic and acidic residues" evidence="2">
    <location>
        <begin position="250"/>
        <end position="264"/>
    </location>
</feature>
<dbReference type="GeneID" id="17305410"/>
<dbReference type="PaxDb" id="55529-EKX48848"/>
<feature type="coiled-coil region" evidence="1">
    <location>
        <begin position="403"/>
        <end position="430"/>
    </location>
</feature>
<feature type="region of interest" description="Disordered" evidence="2">
    <location>
        <begin position="242"/>
        <end position="264"/>
    </location>
</feature>
<sequence>MPQERAKENATAGRALPDRSNAEHSQQCYTRVDATEEPRGINGPLFSRQVCGGANMNGPLVNSHNYQPPRAAPYRIPWQVLVGDEQVARAWPGSAAGLNVKLPTPRKKGDLYRSGSHYRSKHDPRLLPTGGTMGLHNTSMIVSNIDGRKTMGIERRSFGFLGRSLGSYRNSPTQFLRSREKTGDLAAPQRFHYPDEDSRLPRPPGRGDKGFLMPRRTAPPNFVLSNQVDCLMGDIKFLSGTLKKSRSKRPKDSPSEADPDWQRLQEERRSDFEAILNGAKLEDRRRVKRLKKIQRMTGSIRSKSQLGEHPGMASNLSATMPARPKTSLGASHIDKTSVSLARTDLRKTADLSRGTTLQGNNSPGEQLSFLPDVVKRQLIENMKKQWEAINREYQRFTLSLFNLDTRVHKKEECERQMEILEREIERLSKSAIIVNSTGEVFARPNTSFHKT</sequence>
<dbReference type="KEGG" id="gtt:GUITHDRAFT_136504"/>
<gene>
    <name evidence="4" type="ORF">GUITHDRAFT_136504</name>
</gene>
<organism evidence="4">
    <name type="scientific">Guillardia theta (strain CCMP2712)</name>
    <name type="common">Cryptophyte</name>
    <dbReference type="NCBI Taxonomy" id="905079"/>
    <lineage>
        <taxon>Eukaryota</taxon>
        <taxon>Cryptophyceae</taxon>
        <taxon>Pyrenomonadales</taxon>
        <taxon>Geminigeraceae</taxon>
        <taxon>Guillardia</taxon>
    </lineage>
</organism>
<evidence type="ECO:0000313" key="5">
    <source>
        <dbReference type="EnsemblProtists" id="EKX48848"/>
    </source>
</evidence>
<keyword evidence="1" id="KW-0175">Coiled coil</keyword>
<dbReference type="Pfam" id="PF13864">
    <property type="entry name" value="Enkurin"/>
    <property type="match status" value="1"/>
</dbReference>
<reference evidence="4 6" key="1">
    <citation type="journal article" date="2012" name="Nature">
        <title>Algal genomes reveal evolutionary mosaicism and the fate of nucleomorphs.</title>
        <authorList>
            <consortium name="DOE Joint Genome Institute"/>
            <person name="Curtis B.A."/>
            <person name="Tanifuji G."/>
            <person name="Burki F."/>
            <person name="Gruber A."/>
            <person name="Irimia M."/>
            <person name="Maruyama S."/>
            <person name="Arias M.C."/>
            <person name="Ball S.G."/>
            <person name="Gile G.H."/>
            <person name="Hirakawa Y."/>
            <person name="Hopkins J.F."/>
            <person name="Kuo A."/>
            <person name="Rensing S.A."/>
            <person name="Schmutz J."/>
            <person name="Symeonidi A."/>
            <person name="Elias M."/>
            <person name="Eveleigh R.J."/>
            <person name="Herman E.K."/>
            <person name="Klute M.J."/>
            <person name="Nakayama T."/>
            <person name="Obornik M."/>
            <person name="Reyes-Prieto A."/>
            <person name="Armbrust E.V."/>
            <person name="Aves S.J."/>
            <person name="Beiko R.G."/>
            <person name="Coutinho P."/>
            <person name="Dacks J.B."/>
            <person name="Durnford D.G."/>
            <person name="Fast N.M."/>
            <person name="Green B.R."/>
            <person name="Grisdale C.J."/>
            <person name="Hempel F."/>
            <person name="Henrissat B."/>
            <person name="Hoppner M.P."/>
            <person name="Ishida K."/>
            <person name="Kim E."/>
            <person name="Koreny L."/>
            <person name="Kroth P.G."/>
            <person name="Liu Y."/>
            <person name="Malik S.B."/>
            <person name="Maier U.G."/>
            <person name="McRose D."/>
            <person name="Mock T."/>
            <person name="Neilson J.A."/>
            <person name="Onodera N.T."/>
            <person name="Poole A.M."/>
            <person name="Pritham E.J."/>
            <person name="Richards T.A."/>
            <person name="Rocap G."/>
            <person name="Roy S.W."/>
            <person name="Sarai C."/>
            <person name="Schaack S."/>
            <person name="Shirato S."/>
            <person name="Slamovits C.H."/>
            <person name="Spencer D.F."/>
            <person name="Suzuki S."/>
            <person name="Worden A.Z."/>
            <person name="Zauner S."/>
            <person name="Barry K."/>
            <person name="Bell C."/>
            <person name="Bharti A.K."/>
            <person name="Crow J.A."/>
            <person name="Grimwood J."/>
            <person name="Kramer R."/>
            <person name="Lindquist E."/>
            <person name="Lucas S."/>
            <person name="Salamov A."/>
            <person name="McFadden G.I."/>
            <person name="Lane C.E."/>
            <person name="Keeling P.J."/>
            <person name="Gray M.W."/>
            <person name="Grigoriev I.V."/>
            <person name="Archibald J.M."/>
        </authorList>
    </citation>
    <scope>NUCLEOTIDE SEQUENCE</scope>
    <source>
        <strain evidence="4 6">CCMP2712</strain>
    </source>
</reference>
<reference evidence="5" key="3">
    <citation type="submission" date="2015-06" db="UniProtKB">
        <authorList>
            <consortium name="EnsemblProtists"/>
        </authorList>
    </citation>
    <scope>IDENTIFICATION</scope>
</reference>
<dbReference type="Proteomes" id="UP000011087">
    <property type="component" value="Unassembled WGS sequence"/>
</dbReference>
<feature type="region of interest" description="Disordered" evidence="2">
    <location>
        <begin position="107"/>
        <end position="132"/>
    </location>
</feature>